<dbReference type="NCBIfam" id="TIGR01603">
    <property type="entry name" value="maj_tail_phi13"/>
    <property type="match status" value="1"/>
</dbReference>
<evidence type="ECO:0000313" key="2">
    <source>
        <dbReference type="EMBL" id="NOJ72484.1"/>
    </source>
</evidence>
<protein>
    <submittedName>
        <fullName evidence="2">Phage tail protein</fullName>
    </submittedName>
</protein>
<dbReference type="Proteomes" id="UP000552038">
    <property type="component" value="Unassembled WGS sequence"/>
</dbReference>
<name>A0AAP6ZYQ9_PAEAL</name>
<dbReference type="EMBL" id="JAMDNP010000117">
    <property type="protein sequence ID" value="MCY9764764.1"/>
    <property type="molecule type" value="Genomic_DNA"/>
</dbReference>
<dbReference type="Proteomes" id="UP001527181">
    <property type="component" value="Unassembled WGS sequence"/>
</dbReference>
<dbReference type="InterPro" id="IPR006490">
    <property type="entry name" value="Maj_tail_phi13"/>
</dbReference>
<comment type="caution">
    <text evidence="2">The sequence shown here is derived from an EMBL/GenBank/DDBJ whole genome shotgun (WGS) entry which is preliminary data.</text>
</comment>
<reference evidence="1 4" key="2">
    <citation type="submission" date="2022-05" db="EMBL/GenBank/DDBJ databases">
        <title>Genome Sequencing of Bee-Associated Microbes.</title>
        <authorList>
            <person name="Dunlap C."/>
        </authorList>
    </citation>
    <scope>NUCLEOTIDE SEQUENCE [LARGE SCALE GENOMIC DNA]</scope>
    <source>
        <strain evidence="1 4">NRRL B-04010</strain>
    </source>
</reference>
<organism evidence="2 3">
    <name type="scientific">Paenibacillus alvei</name>
    <name type="common">Bacillus alvei</name>
    <dbReference type="NCBI Taxonomy" id="44250"/>
    <lineage>
        <taxon>Bacteria</taxon>
        <taxon>Bacillati</taxon>
        <taxon>Bacillota</taxon>
        <taxon>Bacilli</taxon>
        <taxon>Bacillales</taxon>
        <taxon>Paenibacillaceae</taxon>
        <taxon>Paenibacillus</taxon>
    </lineage>
</organism>
<evidence type="ECO:0000313" key="1">
    <source>
        <dbReference type="EMBL" id="MCY9764764.1"/>
    </source>
</evidence>
<sequence>MAVQNNNITVPVGLQDIYYAVLTKDDATGATYGVPKKISAAIQANVTPSVNSATLFGDDGPVVTANALGEIAVEIGVADLPFTIQAELLGSKLNDKGLLIDNADDQAPEVALGFRRSMSDGSFRYTWLLKGKFKLPTEEAKTKEGTPAFQTPTITGTFLKRQFDGNWRFRADSNDPVSAALVASWFKEVPSAEAAPTKP</sequence>
<dbReference type="InterPro" id="IPR006724">
    <property type="entry name" value="Phage_TTP"/>
</dbReference>
<keyword evidence="4" id="KW-1185">Reference proteome</keyword>
<evidence type="ECO:0000313" key="3">
    <source>
        <dbReference type="Proteomes" id="UP000552038"/>
    </source>
</evidence>
<evidence type="ECO:0000313" key="4">
    <source>
        <dbReference type="Proteomes" id="UP001527181"/>
    </source>
</evidence>
<accession>A0AAP6ZYQ9</accession>
<dbReference type="Pfam" id="PF04630">
    <property type="entry name" value="Phage_TTP_1"/>
    <property type="match status" value="1"/>
</dbReference>
<dbReference type="EMBL" id="JABFOR010000025">
    <property type="protein sequence ID" value="NOJ72484.1"/>
    <property type="molecule type" value="Genomic_DNA"/>
</dbReference>
<reference evidence="2 3" key="1">
    <citation type="submission" date="2020-05" db="EMBL/GenBank/DDBJ databases">
        <title>Whole genome sequencing and identification of novel metabolites from Paenibacillus alvei strain JR949.</title>
        <authorList>
            <person name="Rajendhran J."/>
            <person name="Sree Pranav P."/>
            <person name="Mahalakshmi B."/>
            <person name="Karthikeyan R."/>
        </authorList>
    </citation>
    <scope>NUCLEOTIDE SEQUENCE [LARGE SCALE GENOMIC DNA]</scope>
    <source>
        <strain evidence="2 3">JR949</strain>
    </source>
</reference>
<gene>
    <name evidence="2" type="ORF">HMI46_18205</name>
    <name evidence="1" type="ORF">M5X12_30180</name>
</gene>
<dbReference type="AlphaFoldDB" id="A0AAP6ZYQ9"/>
<proteinExistence type="predicted"/>
<dbReference type="RefSeq" id="WP_171418030.1">
    <property type="nucleotide sequence ID" value="NZ_JABFOR010000025.1"/>
</dbReference>